<name>A0AC61L0W8_9EURY</name>
<dbReference type="EMBL" id="PQXF01000025">
    <property type="protein sequence ID" value="PXF59421.1"/>
    <property type="molecule type" value="Genomic_DNA"/>
</dbReference>
<reference evidence="1" key="1">
    <citation type="submission" date="2018-01" db="EMBL/GenBank/DDBJ databases">
        <authorList>
            <person name="Krukenberg V."/>
        </authorList>
    </citation>
    <scope>NUCLEOTIDE SEQUENCE</scope>
    <source>
        <strain evidence="1">E20ANME2</strain>
    </source>
</reference>
<protein>
    <submittedName>
        <fullName evidence="1">Uncharacterized protein</fullName>
    </submittedName>
</protein>
<proteinExistence type="predicted"/>
<evidence type="ECO:0000313" key="1">
    <source>
        <dbReference type="EMBL" id="PXF59421.1"/>
    </source>
</evidence>
<evidence type="ECO:0000313" key="2">
    <source>
        <dbReference type="Proteomes" id="UP000248329"/>
    </source>
</evidence>
<accession>A0AC61L0W8</accession>
<dbReference type="Proteomes" id="UP000248329">
    <property type="component" value="Unassembled WGS sequence"/>
</dbReference>
<organism evidence="1 2">
    <name type="scientific">Candidatus Methanogaster sp</name>
    <dbReference type="NCBI Taxonomy" id="3386292"/>
    <lineage>
        <taxon>Archaea</taxon>
        <taxon>Methanobacteriati</taxon>
        <taxon>Methanobacteriota</taxon>
        <taxon>Stenosarchaea group</taxon>
        <taxon>Methanomicrobia</taxon>
        <taxon>Methanosarcinales</taxon>
        <taxon>ANME-2 cluster</taxon>
        <taxon>Candidatus Methanogasteraceae</taxon>
        <taxon>Candidatus Methanogaster</taxon>
    </lineage>
</organism>
<sequence length="220" mass="25240">MFTEKERKTKEVIDEHVQKVGGCLGCFNGCLEAFLQGDRARCESTHRNCDSAETEADILYRKIGEHLYSGAFPAIERKDIYMMTGLVDKIANKVEKASDVVVYQSPDVPEDYKQTLHEIFETIVKMFRIFQEAVRLFAPFETLHGADNLATIREKITAIGIMESEIDDKECAIMRTIYHSGLPLIHKIHLERFVRQITEISDVIEDASDRLDVLVIRMRI</sequence>
<comment type="caution">
    <text evidence="1">The sequence shown here is derived from an EMBL/GenBank/DDBJ whole genome shotgun (WGS) entry which is preliminary data.</text>
</comment>
<gene>
    <name evidence="1" type="ORF">C4B59_11445</name>
</gene>